<comment type="caution">
    <text evidence="4">The sequence shown here is derived from an EMBL/GenBank/DDBJ whole genome shotgun (WGS) entry which is preliminary data.</text>
</comment>
<gene>
    <name evidence="4" type="ORF">GCM10011399_09160</name>
</gene>
<evidence type="ECO:0000259" key="2">
    <source>
        <dbReference type="Pfam" id="PF02771"/>
    </source>
</evidence>
<organism evidence="4 5">
    <name type="scientific">Subtercola lobariae</name>
    <dbReference type="NCBI Taxonomy" id="1588641"/>
    <lineage>
        <taxon>Bacteria</taxon>
        <taxon>Bacillati</taxon>
        <taxon>Actinomycetota</taxon>
        <taxon>Actinomycetes</taxon>
        <taxon>Micrococcales</taxon>
        <taxon>Microbacteriaceae</taxon>
        <taxon>Subtercola</taxon>
    </lineage>
</organism>
<evidence type="ECO:0008006" key="6">
    <source>
        <dbReference type="Google" id="ProtNLM"/>
    </source>
</evidence>
<dbReference type="InterPro" id="IPR013786">
    <property type="entry name" value="AcylCoA_DH/ox_N"/>
</dbReference>
<dbReference type="RefSeq" id="WP_188674531.1">
    <property type="nucleotide sequence ID" value="NZ_BMGP01000002.1"/>
</dbReference>
<dbReference type="SUPFAM" id="SSF56645">
    <property type="entry name" value="Acyl-CoA dehydrogenase NM domain-like"/>
    <property type="match status" value="1"/>
</dbReference>
<dbReference type="Pfam" id="PF08028">
    <property type="entry name" value="Acyl-CoA_dh_2"/>
    <property type="match status" value="1"/>
</dbReference>
<dbReference type="InterPro" id="IPR013107">
    <property type="entry name" value="Acyl-CoA_DH_C"/>
</dbReference>
<dbReference type="GO" id="GO:0016627">
    <property type="term" value="F:oxidoreductase activity, acting on the CH-CH group of donors"/>
    <property type="evidence" value="ECO:0007669"/>
    <property type="project" value="InterPro"/>
</dbReference>
<dbReference type="EMBL" id="BMGP01000002">
    <property type="protein sequence ID" value="GGF17579.1"/>
    <property type="molecule type" value="Genomic_DNA"/>
</dbReference>
<protein>
    <recommendedName>
        <fullName evidence="6">Acyl-CoA dehydrogenase</fullName>
    </recommendedName>
</protein>
<dbReference type="PIRSF" id="PIRSF016578">
    <property type="entry name" value="HsaA"/>
    <property type="match status" value="1"/>
</dbReference>
<proteinExistence type="predicted"/>
<evidence type="ECO:0000259" key="3">
    <source>
        <dbReference type="Pfam" id="PF08028"/>
    </source>
</evidence>
<reference evidence="4 5" key="1">
    <citation type="journal article" date="2014" name="Int. J. Syst. Evol. Microbiol.">
        <title>Complete genome sequence of Corynebacterium casei LMG S-19264T (=DSM 44701T), isolated from a smear-ripened cheese.</title>
        <authorList>
            <consortium name="US DOE Joint Genome Institute (JGI-PGF)"/>
            <person name="Walter F."/>
            <person name="Albersmeier A."/>
            <person name="Kalinowski J."/>
            <person name="Ruckert C."/>
        </authorList>
    </citation>
    <scope>NUCLEOTIDE SEQUENCE [LARGE SCALE GENOMIC DNA]</scope>
    <source>
        <strain evidence="4 5">CGMCC 1.12976</strain>
    </source>
</reference>
<evidence type="ECO:0000313" key="5">
    <source>
        <dbReference type="Proteomes" id="UP000598775"/>
    </source>
</evidence>
<feature type="domain" description="Acyl-CoA dehydrogenase/oxidase N-terminal" evidence="2">
    <location>
        <begin position="33"/>
        <end position="92"/>
    </location>
</feature>
<sequence>MNSIASVSTVPSTDEILERARELVPGLRERLFETARLRHLPQVTIDEAEAAGLFRLITPVSLGGAGGGVPEYVELLRTLARADMSAAWTLGFFTAHAWIAAQYPEKAREVMFADGKIPKIAAVGRPPGRAVPVDGGFRVTGAWSYASGVMNADYAQVPAIIDGEHEASVFMVPVAEIEIIDTWFMSGMQGTGSNNLKLDDVFVPEYMVDKFDAFNHRRSPEERVHPEEMYTYMLGDFLLFIFPTIIVGAAETVLEEYRLRLDTRRSLLTPPEVQAETVAAQLRYARAISLLRVAQTVLANAVELSVQANRESTEDKTAELRANLKLDCLSLSKAAWDAVVLVVRGSGTAVFKSEDITQRFMHDIATALTHVTIDEDAMQTRAGQILLGRANMPDPAMFFV</sequence>
<keyword evidence="5" id="KW-1185">Reference proteome</keyword>
<evidence type="ECO:0000313" key="4">
    <source>
        <dbReference type="EMBL" id="GGF17579.1"/>
    </source>
</evidence>
<dbReference type="InterPro" id="IPR046373">
    <property type="entry name" value="Acyl-CoA_Oxase/DH_mid-dom_sf"/>
</dbReference>
<dbReference type="InterPro" id="IPR009100">
    <property type="entry name" value="AcylCoA_DH/oxidase_NM_dom_sf"/>
</dbReference>
<dbReference type="Proteomes" id="UP000598775">
    <property type="component" value="Unassembled WGS sequence"/>
</dbReference>
<dbReference type="GO" id="GO:0050660">
    <property type="term" value="F:flavin adenine dinucleotide binding"/>
    <property type="evidence" value="ECO:0007669"/>
    <property type="project" value="InterPro"/>
</dbReference>
<dbReference type="InterPro" id="IPR037069">
    <property type="entry name" value="AcylCoA_DH/ox_N_sf"/>
</dbReference>
<name>A0A917B1V9_9MICO</name>
<dbReference type="Gene3D" id="1.20.140.10">
    <property type="entry name" value="Butyryl-CoA Dehydrogenase, subunit A, domain 3"/>
    <property type="match status" value="1"/>
</dbReference>
<dbReference type="AlphaFoldDB" id="A0A917B1V9"/>
<keyword evidence="1" id="KW-0560">Oxidoreductase</keyword>
<dbReference type="Pfam" id="PF02771">
    <property type="entry name" value="Acyl-CoA_dh_N"/>
    <property type="match status" value="1"/>
</dbReference>
<accession>A0A917B1V9</accession>
<dbReference type="Gene3D" id="2.40.110.10">
    <property type="entry name" value="Butyryl-CoA Dehydrogenase, subunit A, domain 2"/>
    <property type="match status" value="1"/>
</dbReference>
<evidence type="ECO:0000256" key="1">
    <source>
        <dbReference type="ARBA" id="ARBA00023002"/>
    </source>
</evidence>
<feature type="domain" description="Acyl-CoA dehydrogenase C-terminal" evidence="3">
    <location>
        <begin position="245"/>
        <end position="374"/>
    </location>
</feature>
<dbReference type="Gene3D" id="1.10.540.10">
    <property type="entry name" value="Acyl-CoA dehydrogenase/oxidase, N-terminal domain"/>
    <property type="match status" value="1"/>
</dbReference>